<name>A0ABY0IG48_9BACT</name>
<evidence type="ECO:0000256" key="5">
    <source>
        <dbReference type="PIRNR" id="PIRNR038471"/>
    </source>
</evidence>
<organism evidence="8 9">
    <name type="scientific">Halobacteriovorax vibrionivorans</name>
    <dbReference type="NCBI Taxonomy" id="2152716"/>
    <lineage>
        <taxon>Bacteria</taxon>
        <taxon>Pseudomonadati</taxon>
        <taxon>Bdellovibrionota</taxon>
        <taxon>Bacteriovoracia</taxon>
        <taxon>Bacteriovoracales</taxon>
        <taxon>Halobacteriovoraceae</taxon>
        <taxon>Halobacteriovorax</taxon>
    </lineage>
</organism>
<comment type="function">
    <text evidence="5">Involved in formation and maintenance of cell shape.</text>
</comment>
<evidence type="ECO:0000256" key="3">
    <source>
        <dbReference type="ARBA" id="ARBA00022960"/>
    </source>
</evidence>
<keyword evidence="3 5" id="KW-0133">Cell shape</keyword>
<protein>
    <recommendedName>
        <fullName evidence="2 5">Cell shape-determining protein MreC</fullName>
    </recommendedName>
    <alternativeName>
        <fullName evidence="4 5">Cell shape protein MreC</fullName>
    </alternativeName>
</protein>
<comment type="caution">
    <text evidence="8">The sequence shown here is derived from an EMBL/GenBank/DDBJ whole genome shotgun (WGS) entry which is preliminary data.</text>
</comment>
<evidence type="ECO:0000313" key="8">
    <source>
        <dbReference type="EMBL" id="RZF21913.1"/>
    </source>
</evidence>
<evidence type="ECO:0000313" key="9">
    <source>
        <dbReference type="Proteomes" id="UP000443582"/>
    </source>
</evidence>
<reference evidence="9" key="1">
    <citation type="journal article" date="2019" name="Int. J. Syst. Evol. Microbiol.">
        <title>Halobacteriovorax valvorus sp. nov., a novel prokaryotic predator isolated from coastal seawater of China.</title>
        <authorList>
            <person name="Chen M.-X."/>
        </authorList>
    </citation>
    <scope>NUCLEOTIDE SEQUENCE [LARGE SCALE GENOMIC DNA]</scope>
    <source>
        <strain evidence="9">BL9</strain>
    </source>
</reference>
<keyword evidence="6" id="KW-0175">Coiled coil</keyword>
<dbReference type="PANTHER" id="PTHR34138:SF1">
    <property type="entry name" value="CELL SHAPE-DETERMINING PROTEIN MREC"/>
    <property type="match status" value="1"/>
</dbReference>
<dbReference type="Gene3D" id="2.40.10.340">
    <property type="entry name" value="Rod shape-determining protein MreC, domain 1"/>
    <property type="match status" value="1"/>
</dbReference>
<feature type="coiled-coil region" evidence="6">
    <location>
        <begin position="72"/>
        <end position="116"/>
    </location>
</feature>
<dbReference type="RefSeq" id="WP_115361788.1">
    <property type="nucleotide sequence ID" value="NZ_QDKL01000002.1"/>
</dbReference>
<dbReference type="NCBIfam" id="TIGR00219">
    <property type="entry name" value="mreC"/>
    <property type="match status" value="1"/>
</dbReference>
<dbReference type="PANTHER" id="PTHR34138">
    <property type="entry name" value="CELL SHAPE-DETERMINING PROTEIN MREC"/>
    <property type="match status" value="1"/>
</dbReference>
<dbReference type="InterPro" id="IPR042177">
    <property type="entry name" value="Cell/Rod_1"/>
</dbReference>
<evidence type="ECO:0000256" key="4">
    <source>
        <dbReference type="ARBA" id="ARBA00032089"/>
    </source>
</evidence>
<accession>A0ABY0IG48</accession>
<dbReference type="InterPro" id="IPR042175">
    <property type="entry name" value="Cell/Rod_MreC_2"/>
</dbReference>
<proteinExistence type="inferred from homology"/>
<feature type="domain" description="Rod shape-determining protein MreC beta-barrel core" evidence="7">
    <location>
        <begin position="125"/>
        <end position="270"/>
    </location>
</feature>
<dbReference type="Proteomes" id="UP000443582">
    <property type="component" value="Unassembled WGS sequence"/>
</dbReference>
<dbReference type="Pfam" id="PF04085">
    <property type="entry name" value="MreC"/>
    <property type="match status" value="1"/>
</dbReference>
<evidence type="ECO:0000256" key="6">
    <source>
        <dbReference type="SAM" id="Coils"/>
    </source>
</evidence>
<dbReference type="Gene3D" id="2.40.10.350">
    <property type="entry name" value="Rod shape-determining protein MreC, domain 2"/>
    <property type="match status" value="1"/>
</dbReference>
<dbReference type="PIRSF" id="PIRSF038471">
    <property type="entry name" value="MreC"/>
    <property type="match status" value="1"/>
</dbReference>
<gene>
    <name evidence="8" type="primary">mreC</name>
    <name evidence="8" type="ORF">DAY19_09490</name>
</gene>
<evidence type="ECO:0000259" key="7">
    <source>
        <dbReference type="Pfam" id="PF04085"/>
    </source>
</evidence>
<keyword evidence="9" id="KW-1185">Reference proteome</keyword>
<comment type="similarity">
    <text evidence="1 5">Belongs to the MreC family.</text>
</comment>
<evidence type="ECO:0000256" key="1">
    <source>
        <dbReference type="ARBA" id="ARBA00009369"/>
    </source>
</evidence>
<dbReference type="InterPro" id="IPR055342">
    <property type="entry name" value="MreC_beta-barrel_core"/>
</dbReference>
<evidence type="ECO:0000256" key="2">
    <source>
        <dbReference type="ARBA" id="ARBA00013855"/>
    </source>
</evidence>
<dbReference type="EMBL" id="QDKL01000002">
    <property type="protein sequence ID" value="RZF21913.1"/>
    <property type="molecule type" value="Genomic_DNA"/>
</dbReference>
<dbReference type="InterPro" id="IPR007221">
    <property type="entry name" value="MreC"/>
</dbReference>
<sequence>MKLIASEGSRTKLIINLVVLSLAFYGVSKRKAPYKEASIFENVMMDTLAPLQRGISNAYGNVASFFEDYMLNVNASKENVALKEKIGALKQEVFALKQLEQENRRLRDILNFGEKIKHEMISAQVVAWDSSSDFRVIRINKGVEDGIKLQSTVVTSEGVVGYVYRLTDHFADILTILDPSNRVDVIVNRTRSYGILEGYSGWRTVMKYVVRTDPVRLNDLVITSGLGNIYPKGIPVGRITKIERESYGITQHLEVTPAVDFSKLEEVAVLVTTKDQERKRVEWQALENNAEQGDDK</sequence>